<proteinExistence type="inferred from homology"/>
<dbReference type="InterPro" id="IPR002328">
    <property type="entry name" value="ADH_Zn_CS"/>
</dbReference>
<comment type="similarity">
    <text evidence="4">Belongs to the zinc-containing alcohol dehydrogenase family.</text>
</comment>
<dbReference type="PANTHER" id="PTHR43401:SF2">
    <property type="entry name" value="L-THREONINE 3-DEHYDROGENASE"/>
    <property type="match status" value="1"/>
</dbReference>
<evidence type="ECO:0000313" key="6">
    <source>
        <dbReference type="EMBL" id="SET08178.1"/>
    </source>
</evidence>
<comment type="cofactor">
    <cofactor evidence="4">
        <name>Zn(2+)</name>
        <dbReference type="ChEBI" id="CHEBI:29105"/>
    </cofactor>
</comment>
<organism evidence="6 7">
    <name type="scientific">Natronincola peptidivorans</name>
    <dbReference type="NCBI Taxonomy" id="426128"/>
    <lineage>
        <taxon>Bacteria</taxon>
        <taxon>Bacillati</taxon>
        <taxon>Bacillota</taxon>
        <taxon>Clostridia</taxon>
        <taxon>Peptostreptococcales</taxon>
        <taxon>Natronincolaceae</taxon>
        <taxon>Natronincola</taxon>
    </lineage>
</organism>
<reference evidence="6 7" key="1">
    <citation type="submission" date="2016-10" db="EMBL/GenBank/DDBJ databases">
        <authorList>
            <person name="de Groot N.N."/>
        </authorList>
    </citation>
    <scope>NUCLEOTIDE SEQUENCE [LARGE SCALE GENOMIC DNA]</scope>
    <source>
        <strain evidence="6 7">DSM 18979</strain>
    </source>
</reference>
<name>A0A1I0BMJ6_9FIRM</name>
<evidence type="ECO:0000259" key="5">
    <source>
        <dbReference type="SMART" id="SM00829"/>
    </source>
</evidence>
<evidence type="ECO:0000313" key="7">
    <source>
        <dbReference type="Proteomes" id="UP000199568"/>
    </source>
</evidence>
<gene>
    <name evidence="6" type="ORF">SAMN05660297_01339</name>
</gene>
<dbReference type="InterPro" id="IPR013149">
    <property type="entry name" value="ADH-like_C"/>
</dbReference>
<dbReference type="InterPro" id="IPR020843">
    <property type="entry name" value="ER"/>
</dbReference>
<dbReference type="EMBL" id="FOHU01000004">
    <property type="protein sequence ID" value="SET08178.1"/>
    <property type="molecule type" value="Genomic_DNA"/>
</dbReference>
<dbReference type="STRING" id="426128.SAMN05660297_01339"/>
<evidence type="ECO:0000256" key="2">
    <source>
        <dbReference type="ARBA" id="ARBA00022833"/>
    </source>
</evidence>
<keyword evidence="3" id="KW-0560">Oxidoreductase</keyword>
<keyword evidence="2 4" id="KW-0862">Zinc</keyword>
<keyword evidence="1 4" id="KW-0479">Metal-binding</keyword>
<dbReference type="Proteomes" id="UP000199568">
    <property type="component" value="Unassembled WGS sequence"/>
</dbReference>
<evidence type="ECO:0000256" key="1">
    <source>
        <dbReference type="ARBA" id="ARBA00022723"/>
    </source>
</evidence>
<dbReference type="Gene3D" id="3.40.50.720">
    <property type="entry name" value="NAD(P)-binding Rossmann-like Domain"/>
    <property type="match status" value="1"/>
</dbReference>
<dbReference type="RefSeq" id="WP_090441183.1">
    <property type="nucleotide sequence ID" value="NZ_FOHU01000004.1"/>
</dbReference>
<dbReference type="SUPFAM" id="SSF50129">
    <property type="entry name" value="GroES-like"/>
    <property type="match status" value="1"/>
</dbReference>
<dbReference type="InterPro" id="IPR050129">
    <property type="entry name" value="Zn_alcohol_dh"/>
</dbReference>
<evidence type="ECO:0000256" key="3">
    <source>
        <dbReference type="ARBA" id="ARBA00023002"/>
    </source>
</evidence>
<dbReference type="PROSITE" id="PS00059">
    <property type="entry name" value="ADH_ZINC"/>
    <property type="match status" value="1"/>
</dbReference>
<dbReference type="SMART" id="SM00829">
    <property type="entry name" value="PKS_ER"/>
    <property type="match status" value="1"/>
</dbReference>
<dbReference type="GO" id="GO:0016491">
    <property type="term" value="F:oxidoreductase activity"/>
    <property type="evidence" value="ECO:0007669"/>
    <property type="project" value="UniProtKB-KW"/>
</dbReference>
<keyword evidence="7" id="KW-1185">Reference proteome</keyword>
<dbReference type="PANTHER" id="PTHR43401">
    <property type="entry name" value="L-THREONINE 3-DEHYDROGENASE"/>
    <property type="match status" value="1"/>
</dbReference>
<dbReference type="InterPro" id="IPR013154">
    <property type="entry name" value="ADH-like_N"/>
</dbReference>
<dbReference type="InterPro" id="IPR011032">
    <property type="entry name" value="GroES-like_sf"/>
</dbReference>
<feature type="domain" description="Enoyl reductase (ER)" evidence="5">
    <location>
        <begin position="14"/>
        <end position="345"/>
    </location>
</feature>
<dbReference type="InterPro" id="IPR036291">
    <property type="entry name" value="NAD(P)-bd_dom_sf"/>
</dbReference>
<dbReference type="GO" id="GO:0008270">
    <property type="term" value="F:zinc ion binding"/>
    <property type="evidence" value="ECO:0007669"/>
    <property type="project" value="InterPro"/>
</dbReference>
<dbReference type="SUPFAM" id="SSF51735">
    <property type="entry name" value="NAD(P)-binding Rossmann-fold domains"/>
    <property type="match status" value="1"/>
</dbReference>
<sequence length="347" mass="37142">MKKKMLAVVKKSPGIGAQLEEIEIPQLGPKDVLVRVKATAICGTDLHIYDWNTWAENAGIHMPVVMGHEFSGEIVEVGSQVNDLNPGDYVAGETHIPCGKCYQCNNGQQHICGNLQIFGVHTDGCFAEYTKIPAICARKIPNTISPEIGAVLEPLGTAIRSTLDIEVSGKKIAVIGCGPIGLFAIASAKAMGASCIIAIDVMEERLKLSKEIGANIAINPKDIDVVNEVMEITNGVGVDGFIDASGSTQAINQGFKYLRKGGEVALIGLPSAPISLDLGPDVVFKEAKIIGIHGREMFQTWIRMENMLEEGLLNINPVITHTMPLAKFEDAIELLKAGIGNKIVLIP</sequence>
<accession>A0A1I0BMJ6</accession>
<dbReference type="OrthoDB" id="9769198at2"/>
<dbReference type="Gene3D" id="3.90.180.10">
    <property type="entry name" value="Medium-chain alcohol dehydrogenases, catalytic domain"/>
    <property type="match status" value="1"/>
</dbReference>
<evidence type="ECO:0000256" key="4">
    <source>
        <dbReference type="RuleBase" id="RU361277"/>
    </source>
</evidence>
<dbReference type="Pfam" id="PF08240">
    <property type="entry name" value="ADH_N"/>
    <property type="match status" value="1"/>
</dbReference>
<protein>
    <submittedName>
        <fullName evidence="6">L-threonine 3-dehydrogenase</fullName>
    </submittedName>
</protein>
<dbReference type="NCBIfam" id="NF003808">
    <property type="entry name" value="PRK05396.1"/>
    <property type="match status" value="1"/>
</dbReference>
<dbReference type="Pfam" id="PF00107">
    <property type="entry name" value="ADH_zinc_N"/>
    <property type="match status" value="1"/>
</dbReference>
<dbReference type="AlphaFoldDB" id="A0A1I0BMJ6"/>